<evidence type="ECO:0000313" key="7">
    <source>
        <dbReference type="EMBL" id="NNU15156.1"/>
    </source>
</evidence>
<dbReference type="PANTHER" id="PTHR45625">
    <property type="entry name" value="PEPTIDYL-PROLYL CIS-TRANS ISOMERASE-RELATED"/>
    <property type="match status" value="1"/>
</dbReference>
<dbReference type="Pfam" id="PF00160">
    <property type="entry name" value="Pro_isomerase"/>
    <property type="match status" value="1"/>
</dbReference>
<dbReference type="EMBL" id="JABFCX010000002">
    <property type="protein sequence ID" value="NNU15156.1"/>
    <property type="molecule type" value="Genomic_DNA"/>
</dbReference>
<dbReference type="AlphaFoldDB" id="A0A7Y3W4E7"/>
<evidence type="ECO:0000256" key="3">
    <source>
        <dbReference type="ARBA" id="ARBA00023110"/>
    </source>
</evidence>
<dbReference type="Proteomes" id="UP000536835">
    <property type="component" value="Unassembled WGS sequence"/>
</dbReference>
<evidence type="ECO:0000256" key="1">
    <source>
        <dbReference type="ARBA" id="ARBA00007365"/>
    </source>
</evidence>
<dbReference type="GO" id="GO:0006457">
    <property type="term" value="P:protein folding"/>
    <property type="evidence" value="ECO:0007669"/>
    <property type="project" value="InterPro"/>
</dbReference>
<comment type="similarity">
    <text evidence="1">Belongs to the cyclophilin-type PPIase family.</text>
</comment>
<accession>A0A7Y3W4E7</accession>
<dbReference type="InterPro" id="IPR020892">
    <property type="entry name" value="Cyclophilin-type_PPIase_CS"/>
</dbReference>
<dbReference type="InterPro" id="IPR029000">
    <property type="entry name" value="Cyclophilin-like_dom_sf"/>
</dbReference>
<dbReference type="InterPro" id="IPR044666">
    <property type="entry name" value="Cyclophilin_A-like"/>
</dbReference>
<proteinExistence type="inferred from homology"/>
<organism evidence="7 8">
    <name type="scientific">Parvularcula mediterranea</name>
    <dbReference type="NCBI Taxonomy" id="2732508"/>
    <lineage>
        <taxon>Bacteria</taxon>
        <taxon>Pseudomonadati</taxon>
        <taxon>Pseudomonadota</taxon>
        <taxon>Alphaproteobacteria</taxon>
        <taxon>Parvularculales</taxon>
        <taxon>Parvularculaceae</taxon>
        <taxon>Parvularcula</taxon>
    </lineage>
</organism>
<dbReference type="EC" id="5.2.1.8" evidence="2"/>
<feature type="domain" description="PPIase cyclophilin-type" evidence="6">
    <location>
        <begin position="49"/>
        <end position="240"/>
    </location>
</feature>
<feature type="chain" id="PRO_5031084278" description="peptidylprolyl isomerase" evidence="5">
    <location>
        <begin position="23"/>
        <end position="295"/>
    </location>
</feature>
<keyword evidence="5" id="KW-0732">Signal</keyword>
<feature type="signal peptide" evidence="5">
    <location>
        <begin position="1"/>
        <end position="22"/>
    </location>
</feature>
<evidence type="ECO:0000313" key="8">
    <source>
        <dbReference type="Proteomes" id="UP000536835"/>
    </source>
</evidence>
<dbReference type="PANTHER" id="PTHR45625:SF4">
    <property type="entry name" value="PEPTIDYLPROLYL ISOMERASE DOMAIN AND WD REPEAT-CONTAINING PROTEIN 1"/>
    <property type="match status" value="1"/>
</dbReference>
<sequence>MRRLLSALLVSTGIAFSASAVAQTSEPTVSERILSTADASEWRTVDPENILVMDLPSGPVLIEMQPEYAPLHVERVKRLAREGFYDNTIFHRVIDGFMAQGGDPTGTGAGGSEYPDLKGRFASERKQLPNFVPLGRDDRASQIGFLGSLPMGSQTPALTDFVITEDVAAWPLHCPGVVSMARAGPDSANSQFFIMFADNRRTLDKSYTAWGRVVSGERNVRRINRGEPPERPTPMLRARVMADLPADEKQRVEVLRSDSETFKAWLRATDSITDDGFFVDACAVNVPVRIDGENV</sequence>
<protein>
    <recommendedName>
        <fullName evidence="2">peptidylprolyl isomerase</fullName>
        <ecNumber evidence="2">5.2.1.8</ecNumber>
    </recommendedName>
</protein>
<dbReference type="PROSITE" id="PS50072">
    <property type="entry name" value="CSA_PPIASE_2"/>
    <property type="match status" value="1"/>
</dbReference>
<dbReference type="RefSeq" id="WP_173196407.1">
    <property type="nucleotide sequence ID" value="NZ_JABFCX010000002.1"/>
</dbReference>
<evidence type="ECO:0000256" key="4">
    <source>
        <dbReference type="ARBA" id="ARBA00023235"/>
    </source>
</evidence>
<evidence type="ECO:0000259" key="6">
    <source>
        <dbReference type="PROSITE" id="PS50072"/>
    </source>
</evidence>
<dbReference type="InterPro" id="IPR002130">
    <property type="entry name" value="Cyclophilin-type_PPIase_dom"/>
</dbReference>
<gene>
    <name evidence="7" type="ORF">HK107_02305</name>
</gene>
<dbReference type="GO" id="GO:0003755">
    <property type="term" value="F:peptidyl-prolyl cis-trans isomerase activity"/>
    <property type="evidence" value="ECO:0007669"/>
    <property type="project" value="UniProtKB-KW"/>
</dbReference>
<evidence type="ECO:0000256" key="5">
    <source>
        <dbReference type="SAM" id="SignalP"/>
    </source>
</evidence>
<name>A0A7Y3W4E7_9PROT</name>
<dbReference type="PROSITE" id="PS00170">
    <property type="entry name" value="CSA_PPIASE_1"/>
    <property type="match status" value="1"/>
</dbReference>
<dbReference type="Gene3D" id="2.40.100.10">
    <property type="entry name" value="Cyclophilin-like"/>
    <property type="match status" value="1"/>
</dbReference>
<keyword evidence="3" id="KW-0697">Rotamase</keyword>
<keyword evidence="4 7" id="KW-0413">Isomerase</keyword>
<reference evidence="7 8" key="1">
    <citation type="submission" date="2020-05" db="EMBL/GenBank/DDBJ databases">
        <title>Parvularcula mediterraneae sp. nov., isolated from polypropylene straw from shallow seawater of the seashore of Laganas in Zakynthos island, Greece.</title>
        <authorList>
            <person name="Szabo I."/>
            <person name="Al-Omari J."/>
            <person name="Rado J."/>
            <person name="Szerdahelyi G.S."/>
        </authorList>
    </citation>
    <scope>NUCLEOTIDE SEQUENCE [LARGE SCALE GENOMIC DNA]</scope>
    <source>
        <strain evidence="7 8">ZS-1/3</strain>
    </source>
</reference>
<dbReference type="SUPFAM" id="SSF50891">
    <property type="entry name" value="Cyclophilin-like"/>
    <property type="match status" value="1"/>
</dbReference>
<dbReference type="CDD" id="cd00317">
    <property type="entry name" value="cyclophilin"/>
    <property type="match status" value="1"/>
</dbReference>
<evidence type="ECO:0000256" key="2">
    <source>
        <dbReference type="ARBA" id="ARBA00013194"/>
    </source>
</evidence>
<comment type="caution">
    <text evidence="7">The sequence shown here is derived from an EMBL/GenBank/DDBJ whole genome shotgun (WGS) entry which is preliminary data.</text>
</comment>
<keyword evidence="8" id="KW-1185">Reference proteome</keyword>